<proteinExistence type="inferred from homology"/>
<dbReference type="CDD" id="cd01310">
    <property type="entry name" value="TatD_DNAse"/>
    <property type="match status" value="1"/>
</dbReference>
<dbReference type="PANTHER" id="PTHR46124:SF3">
    <property type="entry name" value="HYDROLASE"/>
    <property type="match status" value="1"/>
</dbReference>
<keyword evidence="4" id="KW-1185">Reference proteome</keyword>
<dbReference type="PANTHER" id="PTHR46124">
    <property type="entry name" value="D-AMINOACYL-TRNA DEACYLASE"/>
    <property type="match status" value="1"/>
</dbReference>
<sequence>MSLAPGRIDVVYPNRPHLQDEAEPGLIDTHCHLDCDLLRPHLPVLLSSAREAGVTGWVVPGVHPTDWTRMAETAREHSGVQCAFGIHPMHADLADEHTLSQLAGIAASGIAVGEIGLDPHYPIPLEIQEMAFRAQLRVAVSLKLPVLIHCRRSFQHTLQVLAEEGAQRVGGIMHAFSGSLEMAREFIRLGFAISISGTVTWRNAVRPVRLARQIPLEWMVFETDAPDMTPQCFRGEFNRPEWMRETVVVVAEMRDMLVADLIGITVTNTRRILPRLQLL</sequence>
<dbReference type="Gene3D" id="3.20.20.140">
    <property type="entry name" value="Metal-dependent hydrolases"/>
    <property type="match status" value="1"/>
</dbReference>
<gene>
    <name evidence="3" type="ORF">KJB30_03035</name>
</gene>
<dbReference type="Pfam" id="PF01026">
    <property type="entry name" value="TatD_DNase"/>
    <property type="match status" value="1"/>
</dbReference>
<name>A0ABS5U529_9BACT</name>
<dbReference type="PROSITE" id="PS01137">
    <property type="entry name" value="TATD_1"/>
    <property type="match status" value="1"/>
</dbReference>
<dbReference type="SUPFAM" id="SSF51556">
    <property type="entry name" value="Metallo-dependent hydrolases"/>
    <property type="match status" value="1"/>
</dbReference>
<evidence type="ECO:0000256" key="1">
    <source>
        <dbReference type="ARBA" id="ARBA00009275"/>
    </source>
</evidence>
<evidence type="ECO:0000256" key="2">
    <source>
        <dbReference type="ARBA" id="ARBA00022801"/>
    </source>
</evidence>
<comment type="caution">
    <text evidence="3">The sequence shown here is derived from an EMBL/GenBank/DDBJ whole genome shotgun (WGS) entry which is preliminary data.</text>
</comment>
<dbReference type="InterPro" id="IPR032466">
    <property type="entry name" value="Metal_Hydrolase"/>
</dbReference>
<organism evidence="3 4">
    <name type="scientific">Pelotalea chapellei</name>
    <dbReference type="NCBI Taxonomy" id="44671"/>
    <lineage>
        <taxon>Bacteria</taxon>
        <taxon>Pseudomonadati</taxon>
        <taxon>Thermodesulfobacteriota</taxon>
        <taxon>Desulfuromonadia</taxon>
        <taxon>Geobacterales</taxon>
        <taxon>Geobacteraceae</taxon>
        <taxon>Pelotalea</taxon>
    </lineage>
</organism>
<protein>
    <submittedName>
        <fullName evidence="3">TatD family hydrolase</fullName>
    </submittedName>
</protein>
<evidence type="ECO:0000313" key="4">
    <source>
        <dbReference type="Proteomes" id="UP000784128"/>
    </source>
</evidence>
<accession>A0ABS5U529</accession>
<dbReference type="InterPro" id="IPR001130">
    <property type="entry name" value="TatD-like"/>
</dbReference>
<dbReference type="Proteomes" id="UP000784128">
    <property type="component" value="Unassembled WGS sequence"/>
</dbReference>
<reference evidence="3 4" key="1">
    <citation type="submission" date="2021-05" db="EMBL/GenBank/DDBJ databases">
        <title>The draft genome of Geobacter chapellei DSM 13688.</title>
        <authorList>
            <person name="Xu Z."/>
            <person name="Masuda Y."/>
            <person name="Itoh H."/>
            <person name="Senoo K."/>
        </authorList>
    </citation>
    <scope>NUCLEOTIDE SEQUENCE [LARGE SCALE GENOMIC DNA]</scope>
    <source>
        <strain evidence="3 4">DSM 13688</strain>
    </source>
</reference>
<comment type="similarity">
    <text evidence="1">Belongs to the metallo-dependent hydrolases superfamily. TatD-type hydrolase family.</text>
</comment>
<dbReference type="EMBL" id="JAHDYS010000002">
    <property type="protein sequence ID" value="MBT1070749.1"/>
    <property type="molecule type" value="Genomic_DNA"/>
</dbReference>
<dbReference type="PIRSF" id="PIRSF005902">
    <property type="entry name" value="DNase_TatD"/>
    <property type="match status" value="1"/>
</dbReference>
<keyword evidence="2 3" id="KW-0378">Hydrolase</keyword>
<evidence type="ECO:0000313" key="3">
    <source>
        <dbReference type="EMBL" id="MBT1070749.1"/>
    </source>
</evidence>
<dbReference type="GO" id="GO:0016787">
    <property type="term" value="F:hydrolase activity"/>
    <property type="evidence" value="ECO:0007669"/>
    <property type="project" value="UniProtKB-KW"/>
</dbReference>
<dbReference type="InterPro" id="IPR018228">
    <property type="entry name" value="DNase_TatD-rel_CS"/>
</dbReference>